<proteinExistence type="predicted"/>
<name>A0ABU2J8X0_9ACTN</name>
<keyword evidence="1" id="KW-0175">Coiled coil</keyword>
<keyword evidence="3" id="KW-1185">Reference proteome</keyword>
<protein>
    <submittedName>
        <fullName evidence="2">DUF349 domain-containing protein</fullName>
    </submittedName>
</protein>
<dbReference type="RefSeq" id="WP_311422255.1">
    <property type="nucleotide sequence ID" value="NZ_JAVREH010000006.1"/>
</dbReference>
<dbReference type="Pfam" id="PF03993">
    <property type="entry name" value="DUF349"/>
    <property type="match status" value="3"/>
</dbReference>
<evidence type="ECO:0000313" key="3">
    <source>
        <dbReference type="Proteomes" id="UP001183176"/>
    </source>
</evidence>
<evidence type="ECO:0000313" key="2">
    <source>
        <dbReference type="EMBL" id="MDT0261099.1"/>
    </source>
</evidence>
<comment type="caution">
    <text evidence="2">The sequence shown here is derived from an EMBL/GenBank/DDBJ whole genome shotgun (WGS) entry which is preliminary data.</text>
</comment>
<evidence type="ECO:0000256" key="1">
    <source>
        <dbReference type="SAM" id="Coils"/>
    </source>
</evidence>
<gene>
    <name evidence="2" type="ORF">RM423_06790</name>
</gene>
<reference evidence="3" key="1">
    <citation type="submission" date="2023-07" db="EMBL/GenBank/DDBJ databases">
        <title>30 novel species of actinomycetes from the DSMZ collection.</title>
        <authorList>
            <person name="Nouioui I."/>
        </authorList>
    </citation>
    <scope>NUCLEOTIDE SEQUENCE [LARGE SCALE GENOMIC DNA]</scope>
    <source>
        <strain evidence="3">DSM 44399</strain>
    </source>
</reference>
<sequence>MSSEWGRIDDAGTVFVKTADGEREVGSWQAGDPEAGLAYYIRRYEDLQTEVALLTKRLQSGAGDAKATKSQAMTLHASLPTVAAVGNLAALDTQLVALITAADAKMGEQAEAREAAKAGAIAKKEALAAEAEAIAETSTQWKAAGDRLRTIVDEWKLIKGIDRKTDDTLWKRFAAARDAFGKRRGSHFANLDTERETAKSIKERLVAEAEALSVSDDWRETADALKDLMGQWKSAPRANRSTEDALWKRFRAAQDAFFERRSGVFAERDAEQVQNLKEKDAIIAEAVALDVSDPRHAQVALRDLQERLEAIGHVPRDAMPRVEARMRAAEQRVREALDAEWKRGATESNPFLAQLRERLAEAEAKLARAQASGDAGRIAKAEADVASRKALLPE</sequence>
<feature type="coiled-coil region" evidence="1">
    <location>
        <begin position="319"/>
        <end position="372"/>
    </location>
</feature>
<organism evidence="2 3">
    <name type="scientific">Jatrophihabitans lederbergiae</name>
    <dbReference type="NCBI Taxonomy" id="3075547"/>
    <lineage>
        <taxon>Bacteria</taxon>
        <taxon>Bacillati</taxon>
        <taxon>Actinomycetota</taxon>
        <taxon>Actinomycetes</taxon>
        <taxon>Jatrophihabitantales</taxon>
        <taxon>Jatrophihabitantaceae</taxon>
        <taxon>Jatrophihabitans</taxon>
    </lineage>
</organism>
<dbReference type="Proteomes" id="UP001183176">
    <property type="component" value="Unassembled WGS sequence"/>
</dbReference>
<accession>A0ABU2J8X0</accession>
<dbReference type="EMBL" id="JAVREH010000006">
    <property type="protein sequence ID" value="MDT0261099.1"/>
    <property type="molecule type" value="Genomic_DNA"/>
</dbReference>
<dbReference type="InterPro" id="IPR007139">
    <property type="entry name" value="DUF349"/>
</dbReference>